<evidence type="ECO:0000256" key="6">
    <source>
        <dbReference type="ARBA" id="ARBA00036541"/>
    </source>
</evidence>
<evidence type="ECO:0000256" key="11">
    <source>
        <dbReference type="ARBA" id="ARBA00047446"/>
    </source>
</evidence>
<evidence type="ECO:0000256" key="2">
    <source>
        <dbReference type="ARBA" id="ARBA00005254"/>
    </source>
</evidence>
<dbReference type="Pfam" id="PF00378">
    <property type="entry name" value="ECH_1"/>
    <property type="match status" value="1"/>
</dbReference>
<evidence type="ECO:0000256" key="7">
    <source>
        <dbReference type="ARBA" id="ARBA00038883"/>
    </source>
</evidence>
<dbReference type="Gene3D" id="3.90.226.10">
    <property type="entry name" value="2-enoyl-CoA Hydratase, Chain A, domain 1"/>
    <property type="match status" value="1"/>
</dbReference>
<comment type="caution">
    <text evidence="14">The sequence shown here is derived from an EMBL/GenBank/DDBJ whole genome shotgun (WGS) entry which is preliminary data.</text>
</comment>
<organism evidence="14 15">
    <name type="scientific">Halalkalibacter alkalisediminis</name>
    <dbReference type="NCBI Taxonomy" id="935616"/>
    <lineage>
        <taxon>Bacteria</taxon>
        <taxon>Bacillati</taxon>
        <taxon>Bacillota</taxon>
        <taxon>Bacilli</taxon>
        <taxon>Bacillales</taxon>
        <taxon>Bacillaceae</taxon>
        <taxon>Halalkalibacter</taxon>
    </lineage>
</organism>
<evidence type="ECO:0000256" key="9">
    <source>
        <dbReference type="ARBA" id="ARBA00042052"/>
    </source>
</evidence>
<evidence type="ECO:0000256" key="12">
    <source>
        <dbReference type="ARBA" id="ARBA00056546"/>
    </source>
</evidence>
<dbReference type="RefSeq" id="WP_273839748.1">
    <property type="nucleotide sequence ID" value="NZ_JAQQWT010000001.1"/>
</dbReference>
<dbReference type="InterPro" id="IPR029045">
    <property type="entry name" value="ClpP/crotonase-like_dom_sf"/>
</dbReference>
<evidence type="ECO:0000313" key="14">
    <source>
        <dbReference type="EMBL" id="MFC0558715.1"/>
    </source>
</evidence>
<dbReference type="EMBL" id="JBHLTR010000006">
    <property type="protein sequence ID" value="MFC0558715.1"/>
    <property type="molecule type" value="Genomic_DNA"/>
</dbReference>
<comment type="similarity">
    <text evidence="2 13">Belongs to the enoyl-CoA hydratase/isomerase family.</text>
</comment>
<protein>
    <recommendedName>
        <fullName evidence="8">Ethylmalonyl-CoA decarboxylase</fullName>
        <ecNumber evidence="7">4.1.1.94</ecNumber>
    </recommendedName>
    <alternativeName>
        <fullName evidence="10">Enoyl-CoA hydratase domain-containing protein 1</fullName>
    </alternativeName>
    <alternativeName>
        <fullName evidence="9">Methylmalonyl-CoA decarboxylase</fullName>
    </alternativeName>
</protein>
<gene>
    <name evidence="14" type="ORF">ACFFH4_06585</name>
</gene>
<evidence type="ECO:0000313" key="15">
    <source>
        <dbReference type="Proteomes" id="UP001589833"/>
    </source>
</evidence>
<dbReference type="PROSITE" id="PS00166">
    <property type="entry name" value="ENOYL_COA_HYDRATASE"/>
    <property type="match status" value="1"/>
</dbReference>
<evidence type="ECO:0000256" key="1">
    <source>
        <dbReference type="ARBA" id="ARBA00004514"/>
    </source>
</evidence>
<comment type="catalytic activity">
    <reaction evidence="11">
        <text>(S)-methylmalonyl-CoA + H(+) = propanoyl-CoA + CO2</text>
        <dbReference type="Rhea" id="RHEA:61340"/>
        <dbReference type="ChEBI" id="CHEBI:15378"/>
        <dbReference type="ChEBI" id="CHEBI:16526"/>
        <dbReference type="ChEBI" id="CHEBI:57327"/>
        <dbReference type="ChEBI" id="CHEBI:57392"/>
        <dbReference type="EC" id="4.1.1.94"/>
    </reaction>
    <physiologicalReaction direction="left-to-right" evidence="11">
        <dbReference type="Rhea" id="RHEA:61341"/>
    </physiologicalReaction>
</comment>
<keyword evidence="3" id="KW-0963">Cytoplasm</keyword>
<comment type="catalytic activity">
    <reaction evidence="6">
        <text>(2R)-ethylmalonyl-CoA + H(+) = butanoyl-CoA + CO2</text>
        <dbReference type="Rhea" id="RHEA:59540"/>
        <dbReference type="ChEBI" id="CHEBI:15378"/>
        <dbReference type="ChEBI" id="CHEBI:16526"/>
        <dbReference type="ChEBI" id="CHEBI:57371"/>
        <dbReference type="ChEBI" id="CHEBI:85316"/>
        <dbReference type="EC" id="4.1.1.94"/>
    </reaction>
    <physiologicalReaction direction="left-to-right" evidence="6">
        <dbReference type="Rhea" id="RHEA:59541"/>
    </physiologicalReaction>
</comment>
<dbReference type="CDD" id="cd06558">
    <property type="entry name" value="crotonase-like"/>
    <property type="match status" value="1"/>
</dbReference>
<dbReference type="InterPro" id="IPR001753">
    <property type="entry name" value="Enoyl-CoA_hydra/iso"/>
</dbReference>
<dbReference type="SUPFAM" id="SSF52096">
    <property type="entry name" value="ClpP/crotonase"/>
    <property type="match status" value="1"/>
</dbReference>
<reference evidence="14 15" key="1">
    <citation type="submission" date="2024-09" db="EMBL/GenBank/DDBJ databases">
        <authorList>
            <person name="Sun Q."/>
            <person name="Mori K."/>
        </authorList>
    </citation>
    <scope>NUCLEOTIDE SEQUENCE [LARGE SCALE GENOMIC DNA]</scope>
    <source>
        <strain evidence="14 15">NCAIM B.02301</strain>
    </source>
</reference>
<dbReference type="PANTHER" id="PTHR11941:SF27">
    <property type="entry name" value="ETHYLMALONYL-COA DECARBOXYLASE"/>
    <property type="match status" value="1"/>
</dbReference>
<evidence type="ECO:0000256" key="13">
    <source>
        <dbReference type="RuleBase" id="RU003707"/>
    </source>
</evidence>
<name>A0ABV6ND73_9BACI</name>
<dbReference type="PANTHER" id="PTHR11941">
    <property type="entry name" value="ENOYL-COA HYDRATASE-RELATED"/>
    <property type="match status" value="1"/>
</dbReference>
<dbReference type="EC" id="4.1.1.94" evidence="7"/>
<dbReference type="InterPro" id="IPR018376">
    <property type="entry name" value="Enoyl-CoA_hyd/isom_CS"/>
</dbReference>
<comment type="function">
    <text evidence="12">Decarboxylates ethylmalonyl-CoA, a potentially toxic metabolite, to form butyryl-CoA, suggesting it might be involved in metabolite proofreading. Acts preferentially on (S)-ethylmalonyl-CoA but also has some activity on the (R)-isomer. Also has methylmalonyl-CoA decarboxylase activity at lower level.</text>
</comment>
<comment type="catalytic activity">
    <reaction evidence="5">
        <text>(2S)-ethylmalonyl-CoA + H(+) = butanoyl-CoA + CO2</text>
        <dbReference type="Rhea" id="RHEA:32131"/>
        <dbReference type="ChEBI" id="CHEBI:15378"/>
        <dbReference type="ChEBI" id="CHEBI:16526"/>
        <dbReference type="ChEBI" id="CHEBI:57371"/>
        <dbReference type="ChEBI" id="CHEBI:60909"/>
        <dbReference type="EC" id="4.1.1.94"/>
    </reaction>
    <physiologicalReaction direction="left-to-right" evidence="5">
        <dbReference type="Rhea" id="RHEA:32132"/>
    </physiologicalReaction>
</comment>
<keyword evidence="15" id="KW-1185">Reference proteome</keyword>
<sequence length="265" mass="29139">MSNLTKKEGVISMGVVVVEQEKNGVTWIRINREKIRNAINLDVMDELNDALHIAEKDESRIVVLTGAGDQAFCSGGDLSVFQSLKTSEEAYKMLMKMGAVLEKILFFPKVTVAALNGTAVGGGCELSVACDFRVAAPHVKMGFVQGKLGITTGWGGGTILLQRISQAHAMEMMLSAKIYPANSLINLGIIQEIISGPFQEGVLNWLKPYLNQNAGVLQAYKARLLDSFDQLTIQNNIKREIEECSLLWATDEHHEAVNRFLTRSK</sequence>
<keyword evidence="4" id="KW-0456">Lyase</keyword>
<evidence type="ECO:0000256" key="3">
    <source>
        <dbReference type="ARBA" id="ARBA00022490"/>
    </source>
</evidence>
<evidence type="ECO:0000256" key="10">
    <source>
        <dbReference type="ARBA" id="ARBA00042182"/>
    </source>
</evidence>
<evidence type="ECO:0000256" key="8">
    <source>
        <dbReference type="ARBA" id="ARBA00039903"/>
    </source>
</evidence>
<accession>A0ABV6ND73</accession>
<dbReference type="Proteomes" id="UP001589833">
    <property type="component" value="Unassembled WGS sequence"/>
</dbReference>
<proteinExistence type="inferred from homology"/>
<evidence type="ECO:0000256" key="4">
    <source>
        <dbReference type="ARBA" id="ARBA00023239"/>
    </source>
</evidence>
<comment type="subcellular location">
    <subcellularLocation>
        <location evidence="1">Cytoplasm</location>
        <location evidence="1">Cytosol</location>
    </subcellularLocation>
</comment>
<evidence type="ECO:0000256" key="5">
    <source>
        <dbReference type="ARBA" id="ARBA00036343"/>
    </source>
</evidence>